<name>A0A8H4LMK2_9HYPO</name>
<evidence type="ECO:0000313" key="2">
    <source>
        <dbReference type="EMBL" id="KAF4471983.1"/>
    </source>
</evidence>
<dbReference type="AlphaFoldDB" id="A0A8H4LMK2"/>
<evidence type="ECO:0000313" key="3">
    <source>
        <dbReference type="Proteomes" id="UP000554235"/>
    </source>
</evidence>
<dbReference type="EMBL" id="JAADYS010000139">
    <property type="protein sequence ID" value="KAF4471983.1"/>
    <property type="molecule type" value="Genomic_DNA"/>
</dbReference>
<gene>
    <name evidence="2" type="ORF">FALBO_1088</name>
</gene>
<dbReference type="InterPro" id="IPR010730">
    <property type="entry name" value="HET"/>
</dbReference>
<accession>A0A8H4LMK2</accession>
<dbReference type="Proteomes" id="UP000554235">
    <property type="component" value="Unassembled WGS sequence"/>
</dbReference>
<dbReference type="PANTHER" id="PTHR24148">
    <property type="entry name" value="ANKYRIN REPEAT DOMAIN-CONTAINING PROTEIN 39 HOMOLOG-RELATED"/>
    <property type="match status" value="1"/>
</dbReference>
<dbReference type="PANTHER" id="PTHR24148:SF79">
    <property type="entry name" value="HETEROKARYON INCOMPATIBILITY DOMAIN-CONTAINING PROTEIN"/>
    <property type="match status" value="1"/>
</dbReference>
<protein>
    <submittedName>
        <fullName evidence="2">HET domain-containing</fullName>
    </submittedName>
</protein>
<reference evidence="2 3" key="1">
    <citation type="submission" date="2020-01" db="EMBL/GenBank/DDBJ databases">
        <title>Identification and distribution of gene clusters putatively required for synthesis of sphingolipid metabolism inhibitors in phylogenetically diverse species of the filamentous fungus Fusarium.</title>
        <authorList>
            <person name="Kim H.-S."/>
            <person name="Busman M."/>
            <person name="Brown D.W."/>
            <person name="Divon H."/>
            <person name="Uhlig S."/>
            <person name="Proctor R.H."/>
        </authorList>
    </citation>
    <scope>NUCLEOTIDE SEQUENCE [LARGE SCALE GENOMIC DNA]</scope>
    <source>
        <strain evidence="2 3">NRRL 20459</strain>
    </source>
</reference>
<dbReference type="InterPro" id="IPR052895">
    <property type="entry name" value="HetReg/Transcr_Mod"/>
</dbReference>
<sequence>MFTYSPLRRENSEIRLVRFVEPPDGSTKLHLQLCHASMNDSAFNALSYLWGDWTQTIDVVLNGQPFPIGSNLHDALKQLHENGFRSWIWIDSICIHQSDLDEKSWQVQEMRTIFSQAECVYMWLGRGTDDTDKAVDFISLIGFQLVFLGAIEALHSEEDSNSIRAYFTSRWSGEEYGSDQDPKVIGLARFMYDLMFHPALEDKRTIEGKVINEENPWYGLRDLARRGNWRRIWIIQEVTLARTGVVLCGTRSMALDSFHMTLMALQRCLRYDPRPTTFFNGHHIAGFHTTWGSLLPLVARSSQRHYKNASTTLASILYRNSIPGGNHEASDPRDLVFGLLGIIDDADQLGLCADYTLSMAHVFTTVTKAFLASADEAALFNGYQLRSCISHNIGVDGLPSWVPDWRKVGKNGIVFCDDLTPDQLQWINSGPPDSRDLQTPQEQLTVLKEMWSPRTLSFLQLSPLFKTAKDMLGSSRTVHIQRGDVVTILRGSQVPMVLRPRDEGGYTLITDVYIDGIMDGEFLETAPTYQVFDIH</sequence>
<dbReference type="OrthoDB" id="2157530at2759"/>
<evidence type="ECO:0000259" key="1">
    <source>
        <dbReference type="Pfam" id="PF06985"/>
    </source>
</evidence>
<dbReference type="Pfam" id="PF06985">
    <property type="entry name" value="HET"/>
    <property type="match status" value="1"/>
</dbReference>
<dbReference type="Pfam" id="PF26639">
    <property type="entry name" value="Het-6_barrel"/>
    <property type="match status" value="1"/>
</dbReference>
<organism evidence="2 3">
    <name type="scientific">Fusarium albosuccineum</name>
    <dbReference type="NCBI Taxonomy" id="1237068"/>
    <lineage>
        <taxon>Eukaryota</taxon>
        <taxon>Fungi</taxon>
        <taxon>Dikarya</taxon>
        <taxon>Ascomycota</taxon>
        <taxon>Pezizomycotina</taxon>
        <taxon>Sordariomycetes</taxon>
        <taxon>Hypocreomycetidae</taxon>
        <taxon>Hypocreales</taxon>
        <taxon>Nectriaceae</taxon>
        <taxon>Fusarium</taxon>
        <taxon>Fusarium decemcellulare species complex</taxon>
    </lineage>
</organism>
<comment type="caution">
    <text evidence="2">The sequence shown here is derived from an EMBL/GenBank/DDBJ whole genome shotgun (WGS) entry which is preliminary data.</text>
</comment>
<proteinExistence type="predicted"/>
<feature type="domain" description="Heterokaryon incompatibility" evidence="1">
    <location>
        <begin position="43"/>
        <end position="237"/>
    </location>
</feature>
<keyword evidence="3" id="KW-1185">Reference proteome</keyword>